<name>A0A9X3IX47_9BACT</name>
<evidence type="ECO:0000313" key="1">
    <source>
        <dbReference type="EMBL" id="MCY1006610.1"/>
    </source>
</evidence>
<evidence type="ECO:0000313" key="2">
    <source>
        <dbReference type="Proteomes" id="UP001150924"/>
    </source>
</evidence>
<gene>
    <name evidence="1" type="ORF">OV079_13825</name>
</gene>
<comment type="caution">
    <text evidence="1">The sequence shown here is derived from an EMBL/GenBank/DDBJ whole genome shotgun (WGS) entry which is preliminary data.</text>
</comment>
<proteinExistence type="predicted"/>
<dbReference type="Proteomes" id="UP001150924">
    <property type="component" value="Unassembled WGS sequence"/>
</dbReference>
<keyword evidence="2" id="KW-1185">Reference proteome</keyword>
<dbReference type="RefSeq" id="WP_267778875.1">
    <property type="nucleotide sequence ID" value="NZ_JAPNKE010000002.1"/>
</dbReference>
<organism evidence="1 2">
    <name type="scientific">Nannocystis pusilla</name>
    <dbReference type="NCBI Taxonomy" id="889268"/>
    <lineage>
        <taxon>Bacteria</taxon>
        <taxon>Pseudomonadati</taxon>
        <taxon>Myxococcota</taxon>
        <taxon>Polyangia</taxon>
        <taxon>Nannocystales</taxon>
        <taxon>Nannocystaceae</taxon>
        <taxon>Nannocystis</taxon>
    </lineage>
</organism>
<accession>A0A9X3IX47</accession>
<dbReference type="EMBL" id="JAPNKE010000002">
    <property type="protein sequence ID" value="MCY1006610.1"/>
    <property type="molecule type" value="Genomic_DNA"/>
</dbReference>
<dbReference type="AlphaFoldDB" id="A0A9X3IX47"/>
<sequence>MRLPVRRRLARNRLRQRVHLDQPDWTYSPTPGWGEADWAPQGESWPEVWDIYQNVEVEDDQIGRVAIVDGNGALQIMFGIGGLTYEYATVCVQGRSYSVGSSVTFTVQNQLNKCGATGSMANDWSIHSTGVDLETCIVDNNEFQGLRIFASGGSGALSLKRLRFTLHGAVY</sequence>
<protein>
    <submittedName>
        <fullName evidence="1">Uncharacterized protein</fullName>
    </submittedName>
</protein>
<reference evidence="1" key="1">
    <citation type="submission" date="2022-11" db="EMBL/GenBank/DDBJ databases">
        <title>Minimal conservation of predation-associated metabolite biosynthetic gene clusters underscores biosynthetic potential of Myxococcota including descriptions for ten novel species: Archangium lansinium sp. nov., Myxococcus landrumus sp. nov., Nannocystis bai.</title>
        <authorList>
            <person name="Ahearne A."/>
            <person name="Stevens C."/>
            <person name="Phillips K."/>
        </authorList>
    </citation>
    <scope>NUCLEOTIDE SEQUENCE</scope>
    <source>
        <strain evidence="1">Na p29</strain>
    </source>
</reference>